<reference evidence="1 2" key="1">
    <citation type="submission" date="2014-09" db="EMBL/GenBank/DDBJ databases">
        <title>Genome sequence of Sinomonas sp. MUSC 117.</title>
        <authorList>
            <person name="Lee L.-H."/>
        </authorList>
    </citation>
    <scope>NUCLEOTIDE SEQUENCE [LARGE SCALE GENOMIC DNA]</scope>
    <source>
        <strain evidence="1 2">MUSC 117</strain>
    </source>
</reference>
<dbReference type="STRING" id="1338436.LK10_15755"/>
<evidence type="ECO:0000313" key="1">
    <source>
        <dbReference type="EMBL" id="KHL01350.1"/>
    </source>
</evidence>
<dbReference type="AlphaFoldDB" id="A0A0B2ADM7"/>
<gene>
    <name evidence="1" type="ORF">LK10_15755</name>
</gene>
<dbReference type="EMBL" id="JTDL01000141">
    <property type="protein sequence ID" value="KHL01350.1"/>
    <property type="molecule type" value="Genomic_DNA"/>
</dbReference>
<proteinExistence type="predicted"/>
<keyword evidence="2" id="KW-1185">Reference proteome</keyword>
<comment type="caution">
    <text evidence="1">The sequence shown here is derived from an EMBL/GenBank/DDBJ whole genome shotgun (WGS) entry which is preliminary data.</text>
</comment>
<dbReference type="Proteomes" id="UP000030982">
    <property type="component" value="Unassembled WGS sequence"/>
</dbReference>
<name>A0A0B2ADM7_9MICC</name>
<accession>A0A0B2ADM7</accession>
<protein>
    <submittedName>
        <fullName evidence="1">Uncharacterized protein</fullName>
    </submittedName>
</protein>
<sequence>MVASGSHDFQKGEDYPAGRRRRVVHEWEAAPRVAIRWPFCPVAGAATAVHLSNSLQHIRTNYPKEAAHG</sequence>
<organism evidence="1 2">
    <name type="scientific">Sinomonas humi</name>
    <dbReference type="NCBI Taxonomy" id="1338436"/>
    <lineage>
        <taxon>Bacteria</taxon>
        <taxon>Bacillati</taxon>
        <taxon>Actinomycetota</taxon>
        <taxon>Actinomycetes</taxon>
        <taxon>Micrococcales</taxon>
        <taxon>Micrococcaceae</taxon>
        <taxon>Sinomonas</taxon>
    </lineage>
</organism>
<evidence type="ECO:0000313" key="2">
    <source>
        <dbReference type="Proteomes" id="UP000030982"/>
    </source>
</evidence>